<name>A0A2X0MIJ2_9BASI</name>
<dbReference type="AlphaFoldDB" id="A0A2X0MIJ2"/>
<dbReference type="Proteomes" id="UP000249464">
    <property type="component" value="Unassembled WGS sequence"/>
</dbReference>
<proteinExistence type="predicted"/>
<protein>
    <submittedName>
        <fullName evidence="1">BQ5605_C009g05722 protein</fullName>
    </submittedName>
</protein>
<accession>A0A2X0MIJ2</accession>
<gene>
    <name evidence="1" type="primary">BQ5605_C009g05722</name>
    <name evidence="1" type="ORF">BQ5605_C009G05722</name>
</gene>
<reference evidence="1 2" key="1">
    <citation type="submission" date="2016-11" db="EMBL/GenBank/DDBJ databases">
        <authorList>
            <person name="Jaros S."/>
            <person name="Januszkiewicz K."/>
            <person name="Wedrychowicz H."/>
        </authorList>
    </citation>
    <scope>NUCLEOTIDE SEQUENCE [LARGE SCALE GENOMIC DNA]</scope>
</reference>
<evidence type="ECO:0000313" key="1">
    <source>
        <dbReference type="EMBL" id="SGY84850.1"/>
    </source>
</evidence>
<evidence type="ECO:0000313" key="2">
    <source>
        <dbReference type="Proteomes" id="UP000249464"/>
    </source>
</evidence>
<dbReference type="EMBL" id="FQNC01000049">
    <property type="protein sequence ID" value="SGY84850.1"/>
    <property type="molecule type" value="Genomic_DNA"/>
</dbReference>
<sequence length="61" mass="7298">MYLFVSPIFLRRRARFSRQISASNHDQKLPPVILNLEPQVPKQLTIARQASQNYSYLFHRR</sequence>
<organism evidence="1 2">
    <name type="scientific">Microbotryum silenes-dioicae</name>
    <dbReference type="NCBI Taxonomy" id="796604"/>
    <lineage>
        <taxon>Eukaryota</taxon>
        <taxon>Fungi</taxon>
        <taxon>Dikarya</taxon>
        <taxon>Basidiomycota</taxon>
        <taxon>Pucciniomycotina</taxon>
        <taxon>Microbotryomycetes</taxon>
        <taxon>Microbotryales</taxon>
        <taxon>Microbotryaceae</taxon>
        <taxon>Microbotryum</taxon>
    </lineage>
</organism>
<keyword evidence="2" id="KW-1185">Reference proteome</keyword>